<evidence type="ECO:0000256" key="1">
    <source>
        <dbReference type="SAM" id="Phobius"/>
    </source>
</evidence>
<dbReference type="Proteomes" id="UP001154282">
    <property type="component" value="Unassembled WGS sequence"/>
</dbReference>
<proteinExistence type="predicted"/>
<keyword evidence="1" id="KW-0812">Transmembrane</keyword>
<keyword evidence="1" id="KW-1133">Transmembrane helix</keyword>
<keyword evidence="1" id="KW-0472">Membrane</keyword>
<name>A0AAV0H9I2_9ROSI</name>
<accession>A0AAV0H9I2</accession>
<feature type="non-terminal residue" evidence="2">
    <location>
        <position position="148"/>
    </location>
</feature>
<gene>
    <name evidence="2" type="ORF">LITE_LOCUS3352</name>
</gene>
<protein>
    <submittedName>
        <fullName evidence="2">Uncharacterized protein</fullName>
    </submittedName>
</protein>
<evidence type="ECO:0000313" key="2">
    <source>
        <dbReference type="EMBL" id="CAI0381897.1"/>
    </source>
</evidence>
<dbReference type="EMBL" id="CAMGYJ010000002">
    <property type="protein sequence ID" value="CAI0381897.1"/>
    <property type="molecule type" value="Genomic_DNA"/>
</dbReference>
<dbReference type="AlphaFoldDB" id="A0AAV0H9I2"/>
<feature type="transmembrane region" description="Helical" evidence="1">
    <location>
        <begin position="80"/>
        <end position="101"/>
    </location>
</feature>
<organism evidence="2 3">
    <name type="scientific">Linum tenue</name>
    <dbReference type="NCBI Taxonomy" id="586396"/>
    <lineage>
        <taxon>Eukaryota</taxon>
        <taxon>Viridiplantae</taxon>
        <taxon>Streptophyta</taxon>
        <taxon>Embryophyta</taxon>
        <taxon>Tracheophyta</taxon>
        <taxon>Spermatophyta</taxon>
        <taxon>Magnoliopsida</taxon>
        <taxon>eudicotyledons</taxon>
        <taxon>Gunneridae</taxon>
        <taxon>Pentapetalae</taxon>
        <taxon>rosids</taxon>
        <taxon>fabids</taxon>
        <taxon>Malpighiales</taxon>
        <taxon>Linaceae</taxon>
        <taxon>Linum</taxon>
    </lineage>
</organism>
<comment type="caution">
    <text evidence="2">The sequence shown here is derived from an EMBL/GenBank/DDBJ whole genome shotgun (WGS) entry which is preliminary data.</text>
</comment>
<reference evidence="2" key="1">
    <citation type="submission" date="2022-08" db="EMBL/GenBank/DDBJ databases">
        <authorList>
            <person name="Gutierrez-Valencia J."/>
        </authorList>
    </citation>
    <scope>NUCLEOTIDE SEQUENCE</scope>
</reference>
<evidence type="ECO:0000313" key="3">
    <source>
        <dbReference type="Proteomes" id="UP001154282"/>
    </source>
</evidence>
<feature type="transmembrane region" description="Helical" evidence="1">
    <location>
        <begin position="53"/>
        <end position="74"/>
    </location>
</feature>
<sequence length="148" mass="16833">MKVLILILRTNNILHFSPQEHYFDCPYQLSSETVSQTYLDAMVSSLEVIEGDIIVMVLMALSTMFVIMGLFPQYANIEMLVMLVSYLFLSSFTGFELRVALRIGSWNTGPRLQVHSRWGIMESEKQTSRMNLNLNVAVQNANLCTSSQ</sequence>
<keyword evidence="3" id="KW-1185">Reference proteome</keyword>